<dbReference type="EMBL" id="JAUSZS010000002">
    <property type="protein sequence ID" value="MDQ0930793.1"/>
    <property type="molecule type" value="Genomic_DNA"/>
</dbReference>
<protein>
    <submittedName>
        <fullName evidence="1">Uncharacterized protein</fullName>
    </submittedName>
</protein>
<name>A0ABU0RGD4_9ACTN</name>
<comment type="caution">
    <text evidence="1">The sequence shown here is derived from an EMBL/GenBank/DDBJ whole genome shotgun (WGS) entry which is preliminary data.</text>
</comment>
<dbReference type="Proteomes" id="UP001223072">
    <property type="component" value="Unassembled WGS sequence"/>
</dbReference>
<accession>A0ABU0RGD4</accession>
<gene>
    <name evidence="1" type="ORF">QFZ49_000700</name>
</gene>
<reference evidence="1 2" key="1">
    <citation type="submission" date="2023-07" db="EMBL/GenBank/DDBJ databases">
        <title>Comparative genomics of wheat-associated soil bacteria to identify genetic determinants of phenazine resistance.</title>
        <authorList>
            <person name="Mouncey N."/>
        </authorList>
    </citation>
    <scope>NUCLEOTIDE SEQUENCE [LARGE SCALE GENOMIC DNA]</scope>
    <source>
        <strain evidence="1 2">W2I16</strain>
    </source>
</reference>
<sequence length="75" mass="7736">MLISVTPAASAARVSCLAKDEADADFGGVASDFALGLDCFVVEFWHLVECGDPVAFGGFGRLGGGLVQRLMTALD</sequence>
<proteinExistence type="predicted"/>
<evidence type="ECO:0000313" key="2">
    <source>
        <dbReference type="Proteomes" id="UP001223072"/>
    </source>
</evidence>
<dbReference type="RefSeq" id="WP_307624962.1">
    <property type="nucleotide sequence ID" value="NZ_JAUSZS010000002.1"/>
</dbReference>
<keyword evidence="2" id="KW-1185">Reference proteome</keyword>
<evidence type="ECO:0000313" key="1">
    <source>
        <dbReference type="EMBL" id="MDQ0930793.1"/>
    </source>
</evidence>
<organism evidence="1 2">
    <name type="scientific">Streptomyces turgidiscabies</name>
    <dbReference type="NCBI Taxonomy" id="85558"/>
    <lineage>
        <taxon>Bacteria</taxon>
        <taxon>Bacillati</taxon>
        <taxon>Actinomycetota</taxon>
        <taxon>Actinomycetes</taxon>
        <taxon>Kitasatosporales</taxon>
        <taxon>Streptomycetaceae</taxon>
        <taxon>Streptomyces</taxon>
    </lineage>
</organism>